<keyword evidence="7" id="KW-1185">Reference proteome</keyword>
<dbReference type="PANTHER" id="PTHR43649">
    <property type="entry name" value="ARABINOSE-BINDING PROTEIN-RELATED"/>
    <property type="match status" value="1"/>
</dbReference>
<sequence precursor="true">MFMKKMGVTVGMAASLVALAACSSGTSKTSDSGSSSGETKISYAIWDSGQEPGIRKMADKFEEANPNIKIDIQVVSWDAYWTMLEAGATGGSLPDTFWMHSNEIYRYGSNEMLLDLGSYLDKSKDVDLSKFPQGLTSIYNINGKQYAVPKDYDTIGLWYNKTMFDEAGLAYPDASWDWAKLKDAAKKLTKADGSQYGFLAPLINQEGYYNFVYQNEGTIITDDKKSGYDDPKTVEALDYYTSFVREGLSPKVTEDKKRVETLQNGQVAMALFGSWNLASFSENDYIREHFDVAVLPKGKKQSTIFNGLGNAISANTKHPDEAWKWVEFLSSKEGQEMQAELGVAISAYEGTADTWVNSNKNFAIKNFIDMVDYAQIRPYSDATSKWEDKAYELLKPAYLGDEKVSDAAAKTAKMMNEELTTEK</sequence>
<dbReference type="PANTHER" id="PTHR43649:SF31">
    <property type="entry name" value="SN-GLYCEROL-3-PHOSPHATE-BINDING PERIPLASMIC PROTEIN UGPB"/>
    <property type="match status" value="1"/>
</dbReference>
<dbReference type="AlphaFoldDB" id="A0A0E4H3P4"/>
<dbReference type="GO" id="GO:0030313">
    <property type="term" value="C:cell envelope"/>
    <property type="evidence" value="ECO:0007669"/>
    <property type="project" value="UniProtKB-SubCell"/>
</dbReference>
<accession>A0A0E4H3P4</accession>
<dbReference type="EMBL" id="CTEN01000001">
    <property type="protein sequence ID" value="CQR24237.1"/>
    <property type="molecule type" value="Genomic_DNA"/>
</dbReference>
<dbReference type="InterPro" id="IPR006059">
    <property type="entry name" value="SBP"/>
</dbReference>
<evidence type="ECO:0000256" key="4">
    <source>
        <dbReference type="ARBA" id="ARBA00022729"/>
    </source>
</evidence>
<protein>
    <submittedName>
        <fullName evidence="6">Sugar ABC transporter sugar-binding protein</fullName>
    </submittedName>
</protein>
<evidence type="ECO:0000256" key="5">
    <source>
        <dbReference type="SAM" id="SignalP"/>
    </source>
</evidence>
<keyword evidence="4 5" id="KW-0732">Signal</keyword>
<feature type="signal peptide" evidence="5">
    <location>
        <begin position="1"/>
        <end position="20"/>
    </location>
</feature>
<dbReference type="CDD" id="cd13585">
    <property type="entry name" value="PBP2_TMBP_like"/>
    <property type="match status" value="1"/>
</dbReference>
<dbReference type="PROSITE" id="PS51257">
    <property type="entry name" value="PROKAR_LIPOPROTEIN"/>
    <property type="match status" value="1"/>
</dbReference>
<name>A0A0E4H3P4_9STRE</name>
<comment type="subcellular location">
    <subcellularLocation>
        <location evidence="1">Cell envelope</location>
    </subcellularLocation>
</comment>
<dbReference type="STRING" id="1608583.BN1356_00598"/>
<dbReference type="InterPro" id="IPR050490">
    <property type="entry name" value="Bact_solute-bd_prot1"/>
</dbReference>
<evidence type="ECO:0000256" key="1">
    <source>
        <dbReference type="ARBA" id="ARBA00004196"/>
    </source>
</evidence>
<evidence type="ECO:0000256" key="2">
    <source>
        <dbReference type="ARBA" id="ARBA00008520"/>
    </source>
</evidence>
<feature type="chain" id="PRO_5039607778" evidence="5">
    <location>
        <begin position="21"/>
        <end position="423"/>
    </location>
</feature>
<evidence type="ECO:0000313" key="6">
    <source>
        <dbReference type="EMBL" id="CQR24237.1"/>
    </source>
</evidence>
<organism evidence="6 7">
    <name type="scientific">Streptococcus varani</name>
    <dbReference type="NCBI Taxonomy" id="1608583"/>
    <lineage>
        <taxon>Bacteria</taxon>
        <taxon>Bacillati</taxon>
        <taxon>Bacillota</taxon>
        <taxon>Bacilli</taxon>
        <taxon>Lactobacillales</taxon>
        <taxon>Streptococcaceae</taxon>
        <taxon>Streptococcus</taxon>
    </lineage>
</organism>
<proteinExistence type="inferred from homology"/>
<dbReference type="Gene3D" id="3.40.190.10">
    <property type="entry name" value="Periplasmic binding protein-like II"/>
    <property type="match status" value="1"/>
</dbReference>
<comment type="similarity">
    <text evidence="2">Belongs to the bacterial solute-binding protein 1 family.</text>
</comment>
<dbReference type="Proteomes" id="UP000198604">
    <property type="component" value="Unassembled WGS sequence"/>
</dbReference>
<gene>
    <name evidence="6" type="ORF">BN1356_00598</name>
</gene>
<reference evidence="7" key="1">
    <citation type="submission" date="2015-03" db="EMBL/GenBank/DDBJ databases">
        <authorList>
            <person name="Urmite Genomes"/>
        </authorList>
    </citation>
    <scope>NUCLEOTIDE SEQUENCE [LARGE SCALE GENOMIC DNA]</scope>
    <source>
        <strain evidence="7">FF10</strain>
    </source>
</reference>
<keyword evidence="3" id="KW-0813">Transport</keyword>
<dbReference type="Pfam" id="PF01547">
    <property type="entry name" value="SBP_bac_1"/>
    <property type="match status" value="1"/>
</dbReference>
<dbReference type="SUPFAM" id="SSF53850">
    <property type="entry name" value="Periplasmic binding protein-like II"/>
    <property type="match status" value="1"/>
</dbReference>
<evidence type="ECO:0000256" key="3">
    <source>
        <dbReference type="ARBA" id="ARBA00022448"/>
    </source>
</evidence>
<evidence type="ECO:0000313" key="7">
    <source>
        <dbReference type="Proteomes" id="UP000198604"/>
    </source>
</evidence>